<gene>
    <name evidence="1" type="ORF">BUALT_Bualt07G0042800</name>
</gene>
<keyword evidence="2" id="KW-1185">Reference proteome</keyword>
<dbReference type="EMBL" id="WHWC01000007">
    <property type="protein sequence ID" value="KAG8379000.1"/>
    <property type="molecule type" value="Genomic_DNA"/>
</dbReference>
<evidence type="ECO:0000313" key="2">
    <source>
        <dbReference type="Proteomes" id="UP000826271"/>
    </source>
</evidence>
<accession>A0AAV6XIN7</accession>
<protein>
    <submittedName>
        <fullName evidence="1">Uncharacterized protein</fullName>
    </submittedName>
</protein>
<evidence type="ECO:0000313" key="1">
    <source>
        <dbReference type="EMBL" id="KAG8379000.1"/>
    </source>
</evidence>
<comment type="caution">
    <text evidence="1">The sequence shown here is derived from an EMBL/GenBank/DDBJ whole genome shotgun (WGS) entry which is preliminary data.</text>
</comment>
<sequence length="113" mass="12747">MKKKVVVTRRQSDEQVVEQQRAAVNQTFIPPSILLVSLLKFVPILTVTPKPVDDEYTVARWKSFKGCLGALNETYINVQIPLLDKPQYHNRKGGISVNVLHMMCVDGMLCSYG</sequence>
<proteinExistence type="predicted"/>
<reference evidence="1" key="1">
    <citation type="submission" date="2019-10" db="EMBL/GenBank/DDBJ databases">
        <authorList>
            <person name="Zhang R."/>
            <person name="Pan Y."/>
            <person name="Wang J."/>
            <person name="Ma R."/>
            <person name="Yu S."/>
        </authorList>
    </citation>
    <scope>NUCLEOTIDE SEQUENCE</scope>
    <source>
        <strain evidence="1">LA-IB0</strain>
        <tissue evidence="1">Leaf</tissue>
    </source>
</reference>
<name>A0AAV6XIN7_9LAMI</name>
<dbReference type="Proteomes" id="UP000826271">
    <property type="component" value="Unassembled WGS sequence"/>
</dbReference>
<organism evidence="1 2">
    <name type="scientific">Buddleja alternifolia</name>
    <dbReference type="NCBI Taxonomy" id="168488"/>
    <lineage>
        <taxon>Eukaryota</taxon>
        <taxon>Viridiplantae</taxon>
        <taxon>Streptophyta</taxon>
        <taxon>Embryophyta</taxon>
        <taxon>Tracheophyta</taxon>
        <taxon>Spermatophyta</taxon>
        <taxon>Magnoliopsida</taxon>
        <taxon>eudicotyledons</taxon>
        <taxon>Gunneridae</taxon>
        <taxon>Pentapetalae</taxon>
        <taxon>asterids</taxon>
        <taxon>lamiids</taxon>
        <taxon>Lamiales</taxon>
        <taxon>Scrophulariaceae</taxon>
        <taxon>Buddlejeae</taxon>
        <taxon>Buddleja</taxon>
    </lineage>
</organism>
<dbReference type="AlphaFoldDB" id="A0AAV6XIN7"/>